<keyword evidence="2" id="KW-1133">Transmembrane helix</keyword>
<dbReference type="EMBL" id="DQ489736">
    <property type="protein sequence ID" value="ACA82636.1"/>
    <property type="molecule type" value="Genomic_DNA"/>
</dbReference>
<dbReference type="eggNOG" id="ENOG5030CTR">
    <property type="taxonomic scope" value="Bacteria"/>
</dbReference>
<keyword evidence="2" id="KW-0812">Transmembrane</keyword>
<gene>
    <name evidence="3" type="ordered locus">LCK_00804</name>
</gene>
<keyword evidence="2" id="KW-0472">Membrane</keyword>
<organism evidence="3 4">
    <name type="scientific">Leuconostoc citreum (strain KM20)</name>
    <dbReference type="NCBI Taxonomy" id="349519"/>
    <lineage>
        <taxon>Bacteria</taxon>
        <taxon>Bacillati</taxon>
        <taxon>Bacillota</taxon>
        <taxon>Bacilli</taxon>
        <taxon>Lactobacillales</taxon>
        <taxon>Lactobacillaceae</taxon>
        <taxon>Leuconostoc</taxon>
    </lineage>
</organism>
<sequence length="222" mass="25192">MINSVTIKSEQPHQQLVIRKNPSYKSGLVIRRKKLKSITHHMAKLWLILLIAPLVAFAPENAAARSFSGGSHTTGGGRTTSRSNPSSTFRSYQTPKSETPRSGTDRVQQKKYRINRDNNRQTRYQSYRSQPRQGGIMSDFGRSLTRGIGWGVGWSIGSHMGNSLWHTMFGFGNNTYYDQDGRMQTQSGGFAGWFILILLIIIIVVVVKLLRRSGNNYRRHEY</sequence>
<protein>
    <submittedName>
        <fullName evidence="3">Uncharacterized protein</fullName>
    </submittedName>
</protein>
<feature type="compositionally biased region" description="Basic and acidic residues" evidence="1">
    <location>
        <begin position="103"/>
        <end position="120"/>
    </location>
</feature>
<dbReference type="Proteomes" id="UP000002166">
    <property type="component" value="Chromosome"/>
</dbReference>
<feature type="compositionally biased region" description="Polar residues" evidence="1">
    <location>
        <begin position="121"/>
        <end position="132"/>
    </location>
</feature>
<reference evidence="3 4" key="1">
    <citation type="journal article" date="2008" name="J. Bacteriol.">
        <title>Complete genome sequence of Leuconostoc citreum KM20.</title>
        <authorList>
            <person name="Kim J.F."/>
            <person name="Jeong H."/>
            <person name="Lee J.-S."/>
            <person name="Choi S.-H."/>
            <person name="Ha M."/>
            <person name="Hur C.-G."/>
            <person name="Kim J.-S."/>
            <person name="Lee S."/>
            <person name="Park H.-S."/>
            <person name="Park Y.-H."/>
            <person name="Oh T.K."/>
        </authorList>
    </citation>
    <scope>NUCLEOTIDE SEQUENCE [LARGE SCALE GENOMIC DNA]</scope>
    <source>
        <strain evidence="3 4">KM20</strain>
    </source>
</reference>
<feature type="compositionally biased region" description="Low complexity" evidence="1">
    <location>
        <begin position="79"/>
        <end position="91"/>
    </location>
</feature>
<evidence type="ECO:0000256" key="2">
    <source>
        <dbReference type="SAM" id="Phobius"/>
    </source>
</evidence>
<feature type="compositionally biased region" description="Polar residues" evidence="1">
    <location>
        <begin position="92"/>
        <end position="102"/>
    </location>
</feature>
<dbReference type="HOGENOM" id="CLU_1244069_0_0_9"/>
<feature type="region of interest" description="Disordered" evidence="1">
    <location>
        <begin position="67"/>
        <end position="137"/>
    </location>
</feature>
<feature type="transmembrane region" description="Helical" evidence="2">
    <location>
        <begin position="190"/>
        <end position="210"/>
    </location>
</feature>
<evidence type="ECO:0000256" key="1">
    <source>
        <dbReference type="SAM" id="MobiDB-lite"/>
    </source>
</evidence>
<name>B1MYN4_LEUCK</name>
<accession>B1MYN4</accession>
<evidence type="ECO:0000313" key="4">
    <source>
        <dbReference type="Proteomes" id="UP000002166"/>
    </source>
</evidence>
<proteinExistence type="predicted"/>
<dbReference type="STRING" id="349519.LCK_00804"/>
<evidence type="ECO:0000313" key="3">
    <source>
        <dbReference type="EMBL" id="ACA82636.1"/>
    </source>
</evidence>
<keyword evidence="4" id="KW-1185">Reference proteome</keyword>
<dbReference type="KEGG" id="lci:LCK_00804"/>
<dbReference type="AlphaFoldDB" id="B1MYN4"/>